<gene>
    <name evidence="2" type="ORF">GKO32_12255</name>
</gene>
<reference evidence="2 3" key="1">
    <citation type="submission" date="2019-11" db="EMBL/GenBank/DDBJ databases">
        <title>Draft genome of Amycolatopsis RM579.</title>
        <authorList>
            <person name="Duangmal K."/>
            <person name="Mingma R."/>
        </authorList>
    </citation>
    <scope>NUCLEOTIDE SEQUENCE [LARGE SCALE GENOMIC DNA]</scope>
    <source>
        <strain evidence="2 3">RM579</strain>
    </source>
</reference>
<dbReference type="InterPro" id="IPR038732">
    <property type="entry name" value="HpyO/CreE_NAD-binding"/>
</dbReference>
<keyword evidence="3" id="KW-1185">Reference proteome</keyword>
<dbReference type="InterPro" id="IPR052189">
    <property type="entry name" value="L-asp_N-monooxygenase_NS-form"/>
</dbReference>
<dbReference type="AlphaFoldDB" id="A0A6N7Z5I8"/>
<evidence type="ECO:0000259" key="1">
    <source>
        <dbReference type="Pfam" id="PF13454"/>
    </source>
</evidence>
<dbReference type="PANTHER" id="PTHR40254">
    <property type="entry name" value="BLR0577 PROTEIN"/>
    <property type="match status" value="1"/>
</dbReference>
<accession>A0A6N7Z5I8</accession>
<feature type="domain" description="FAD-dependent urate hydroxylase HpyO/Asp monooxygenase CreE-like FAD/NAD(P)-binding" evidence="1">
    <location>
        <begin position="18"/>
        <end position="195"/>
    </location>
</feature>
<dbReference type="OrthoDB" id="3653265at2"/>
<comment type="caution">
    <text evidence="2">The sequence shown here is derived from an EMBL/GenBank/DDBJ whole genome shotgun (WGS) entry which is preliminary data.</text>
</comment>
<dbReference type="Pfam" id="PF13454">
    <property type="entry name" value="NAD_binding_9"/>
    <property type="match status" value="1"/>
</dbReference>
<evidence type="ECO:0000313" key="3">
    <source>
        <dbReference type="Proteomes" id="UP000440096"/>
    </source>
</evidence>
<sequence length="634" mass="68338">MRGHLALPSNDPARVSMAIVGAGPRGTGVLNRIGANATEILNGRPLTVHFVDPFPPGPGRVWRKAQSPLLRMNSRAYDVTMHGMASANAPVADFSLLEWVEAVRKGQLNADVDAALLPELDVTDPGHFATRRLQSAYLTWYFNETLNNVPRGVDVHIHAASAVDVTGGTDGPQTVWLDSGYGPLVVDAVVLTLGHLEAGPAPHERDLLDFAARHDLTYLPPGYTADLDFSGFGPGETVLVRGFGLAATDLMVLLTEERGGVFSEEGDRLVYRPSGAEPKLYVGSRRGVPHLPKPGYRLQGKPAILPRFFGPGEVSRLAAAAKPLDFRADVWPLVAKEIGWGYYHELFTGHPERVRMGFAEFAHHYAVSGTGDELSELEARAVPAVADRLDLAVADRPLGSLRFTGAAEFTDHLQEHLHEILRRRTDTAFSAELGAVNAVRSAGHMLARLVATGRMAAGSQIHDIDGWWSGFSNYFTSGPPPSRVSELIALSRAGVVSFLGPGMWVRTDERRRQFLAGGESHPTVVVASCLVEARLPVPDLTRTASPLLRALHARGEVTEETLGDGAAPTGRVLTTPTHRIVGRTGIPHPRRFALGPYTSARTPSLFVRPVGVAFGENATMAREILRTLSGVKSP</sequence>
<evidence type="ECO:0000313" key="2">
    <source>
        <dbReference type="EMBL" id="MTD54746.1"/>
    </source>
</evidence>
<protein>
    <submittedName>
        <fullName evidence="2">Adenylate cyclase</fullName>
    </submittedName>
</protein>
<dbReference type="PANTHER" id="PTHR40254:SF1">
    <property type="entry name" value="BLR0577 PROTEIN"/>
    <property type="match status" value="1"/>
</dbReference>
<dbReference type="EMBL" id="WMBA01000014">
    <property type="protein sequence ID" value="MTD54746.1"/>
    <property type="molecule type" value="Genomic_DNA"/>
</dbReference>
<name>A0A6N7Z5I8_9PSEU</name>
<dbReference type="Proteomes" id="UP000440096">
    <property type="component" value="Unassembled WGS sequence"/>
</dbReference>
<proteinExistence type="predicted"/>
<organism evidence="2 3">
    <name type="scientific">Amycolatopsis pithecellobii</name>
    <dbReference type="NCBI Taxonomy" id="664692"/>
    <lineage>
        <taxon>Bacteria</taxon>
        <taxon>Bacillati</taxon>
        <taxon>Actinomycetota</taxon>
        <taxon>Actinomycetes</taxon>
        <taxon>Pseudonocardiales</taxon>
        <taxon>Pseudonocardiaceae</taxon>
        <taxon>Amycolatopsis</taxon>
    </lineage>
</organism>